<gene>
    <name evidence="10 13" type="primary">ispE</name>
    <name evidence="13" type="ORF">ACERLL_00880</name>
</gene>
<dbReference type="PANTHER" id="PTHR43527:SF2">
    <property type="entry name" value="4-DIPHOSPHOCYTIDYL-2-C-METHYL-D-ERYTHRITOL KINASE, CHLOROPLASTIC"/>
    <property type="match status" value="1"/>
</dbReference>
<dbReference type="Pfam" id="PF00288">
    <property type="entry name" value="GHMP_kinases_N"/>
    <property type="match status" value="1"/>
</dbReference>
<dbReference type="SUPFAM" id="SSF54211">
    <property type="entry name" value="Ribosomal protein S5 domain 2-like"/>
    <property type="match status" value="1"/>
</dbReference>
<name>A0ABV4TQG2_9GAMM</name>
<dbReference type="PANTHER" id="PTHR43527">
    <property type="entry name" value="4-DIPHOSPHOCYTIDYL-2-C-METHYL-D-ERYTHRITOL KINASE, CHLOROPLASTIC"/>
    <property type="match status" value="1"/>
</dbReference>
<evidence type="ECO:0000259" key="11">
    <source>
        <dbReference type="Pfam" id="PF00288"/>
    </source>
</evidence>
<dbReference type="InterPro" id="IPR020568">
    <property type="entry name" value="Ribosomal_Su5_D2-typ_SF"/>
</dbReference>
<dbReference type="EC" id="2.7.1.148" evidence="2 10"/>
<evidence type="ECO:0000256" key="6">
    <source>
        <dbReference type="ARBA" id="ARBA00022777"/>
    </source>
</evidence>
<keyword evidence="14" id="KW-1185">Reference proteome</keyword>
<evidence type="ECO:0000256" key="4">
    <source>
        <dbReference type="ARBA" id="ARBA00022679"/>
    </source>
</evidence>
<keyword evidence="8 10" id="KW-0414">Isoprene biosynthesis</keyword>
<evidence type="ECO:0000313" key="13">
    <source>
        <dbReference type="EMBL" id="MFA9459379.1"/>
    </source>
</evidence>
<feature type="binding site" evidence="10">
    <location>
        <begin position="100"/>
        <end position="110"/>
    </location>
    <ligand>
        <name>ATP</name>
        <dbReference type="ChEBI" id="CHEBI:30616"/>
    </ligand>
</feature>
<comment type="caution">
    <text evidence="13">The sequence shown here is derived from an EMBL/GenBank/DDBJ whole genome shotgun (WGS) entry which is preliminary data.</text>
</comment>
<dbReference type="Gene3D" id="3.30.70.890">
    <property type="entry name" value="GHMP kinase, C-terminal domain"/>
    <property type="match status" value="1"/>
</dbReference>
<feature type="active site" evidence="10">
    <location>
        <position position="142"/>
    </location>
</feature>
<dbReference type="Pfam" id="PF08544">
    <property type="entry name" value="GHMP_kinases_C"/>
    <property type="match status" value="1"/>
</dbReference>
<dbReference type="InterPro" id="IPR006204">
    <property type="entry name" value="GHMP_kinase_N_dom"/>
</dbReference>
<dbReference type="NCBIfam" id="TIGR00154">
    <property type="entry name" value="ispE"/>
    <property type="match status" value="1"/>
</dbReference>
<feature type="active site" evidence="10">
    <location>
        <position position="17"/>
    </location>
</feature>
<keyword evidence="5 10" id="KW-0547">Nucleotide-binding</keyword>
<dbReference type="EMBL" id="JBGUAW010000001">
    <property type="protein sequence ID" value="MFA9459379.1"/>
    <property type="molecule type" value="Genomic_DNA"/>
</dbReference>
<proteinExistence type="inferred from homology"/>
<evidence type="ECO:0000256" key="5">
    <source>
        <dbReference type="ARBA" id="ARBA00022741"/>
    </source>
</evidence>
<dbReference type="InterPro" id="IPR036554">
    <property type="entry name" value="GHMP_kinase_C_sf"/>
</dbReference>
<protein>
    <recommendedName>
        <fullName evidence="3 10">4-diphosphocytidyl-2-C-methyl-D-erythritol kinase</fullName>
        <shortName evidence="10">CMK</shortName>
        <ecNumber evidence="2 10">2.7.1.148</ecNumber>
    </recommendedName>
    <alternativeName>
        <fullName evidence="9 10">4-(cytidine-5'-diphospho)-2-C-methyl-D-erythritol kinase</fullName>
    </alternativeName>
</protein>
<dbReference type="GO" id="GO:0050515">
    <property type="term" value="F:4-(cytidine 5'-diphospho)-2-C-methyl-D-erythritol kinase activity"/>
    <property type="evidence" value="ECO:0007669"/>
    <property type="project" value="UniProtKB-EC"/>
</dbReference>
<evidence type="ECO:0000256" key="8">
    <source>
        <dbReference type="ARBA" id="ARBA00023229"/>
    </source>
</evidence>
<dbReference type="RefSeq" id="WP_373654408.1">
    <property type="nucleotide sequence ID" value="NZ_JBGUAW010000001.1"/>
</dbReference>
<evidence type="ECO:0000256" key="10">
    <source>
        <dbReference type="HAMAP-Rule" id="MF_00061"/>
    </source>
</evidence>
<keyword evidence="6 10" id="KW-0418">Kinase</keyword>
<comment type="catalytic activity">
    <reaction evidence="10">
        <text>4-CDP-2-C-methyl-D-erythritol + ATP = 4-CDP-2-C-methyl-D-erythritol 2-phosphate + ADP + H(+)</text>
        <dbReference type="Rhea" id="RHEA:18437"/>
        <dbReference type="ChEBI" id="CHEBI:15378"/>
        <dbReference type="ChEBI" id="CHEBI:30616"/>
        <dbReference type="ChEBI" id="CHEBI:57823"/>
        <dbReference type="ChEBI" id="CHEBI:57919"/>
        <dbReference type="ChEBI" id="CHEBI:456216"/>
        <dbReference type="EC" id="2.7.1.148"/>
    </reaction>
</comment>
<dbReference type="HAMAP" id="MF_00061">
    <property type="entry name" value="IspE"/>
    <property type="match status" value="1"/>
</dbReference>
<evidence type="ECO:0000256" key="7">
    <source>
        <dbReference type="ARBA" id="ARBA00022840"/>
    </source>
</evidence>
<feature type="domain" description="GHMP kinase C-terminal" evidence="12">
    <location>
        <begin position="209"/>
        <end position="270"/>
    </location>
</feature>
<dbReference type="Proteomes" id="UP001575181">
    <property type="component" value="Unassembled WGS sequence"/>
</dbReference>
<evidence type="ECO:0000256" key="3">
    <source>
        <dbReference type="ARBA" id="ARBA00017473"/>
    </source>
</evidence>
<evidence type="ECO:0000313" key="14">
    <source>
        <dbReference type="Proteomes" id="UP001575181"/>
    </source>
</evidence>
<keyword evidence="4 10" id="KW-0808">Transferase</keyword>
<organism evidence="13 14">
    <name type="scientific">Thiohalorhabdus methylotrophus</name>
    <dbReference type="NCBI Taxonomy" id="3242694"/>
    <lineage>
        <taxon>Bacteria</taxon>
        <taxon>Pseudomonadati</taxon>
        <taxon>Pseudomonadota</taxon>
        <taxon>Gammaproteobacteria</taxon>
        <taxon>Thiohalorhabdales</taxon>
        <taxon>Thiohalorhabdaceae</taxon>
        <taxon>Thiohalorhabdus</taxon>
    </lineage>
</organism>
<evidence type="ECO:0000256" key="1">
    <source>
        <dbReference type="ARBA" id="ARBA00009684"/>
    </source>
</evidence>
<dbReference type="PIRSF" id="PIRSF010376">
    <property type="entry name" value="IspE"/>
    <property type="match status" value="1"/>
</dbReference>
<reference evidence="13 14" key="1">
    <citation type="submission" date="2024-08" db="EMBL/GenBank/DDBJ databases">
        <title>Whole-genome sequencing of halo(alkali)philic microorganisms from hypersaline lakes.</title>
        <authorList>
            <person name="Sorokin D.Y."/>
            <person name="Merkel A.Y."/>
            <person name="Messina E."/>
            <person name="Yakimov M."/>
        </authorList>
    </citation>
    <scope>NUCLEOTIDE SEQUENCE [LARGE SCALE GENOMIC DNA]</scope>
    <source>
        <strain evidence="13 14">Cl-TMA</strain>
    </source>
</reference>
<comment type="function">
    <text evidence="10">Catalyzes the phosphorylation of the position 2 hydroxy group of 4-diphosphocytidyl-2C-methyl-D-erythritol.</text>
</comment>
<accession>A0ABV4TQG2</accession>
<evidence type="ECO:0000259" key="12">
    <source>
        <dbReference type="Pfam" id="PF08544"/>
    </source>
</evidence>
<dbReference type="InterPro" id="IPR013750">
    <property type="entry name" value="GHMP_kinase_C_dom"/>
</dbReference>
<evidence type="ECO:0000256" key="9">
    <source>
        <dbReference type="ARBA" id="ARBA00032554"/>
    </source>
</evidence>
<dbReference type="InterPro" id="IPR004424">
    <property type="entry name" value="IspE"/>
</dbReference>
<evidence type="ECO:0000256" key="2">
    <source>
        <dbReference type="ARBA" id="ARBA00012052"/>
    </source>
</evidence>
<comment type="pathway">
    <text evidence="10">Isoprenoid biosynthesis; isopentenyl diphosphate biosynthesis via DXP pathway; isopentenyl diphosphate from 1-deoxy-D-xylulose 5-phosphate: step 3/6.</text>
</comment>
<sequence>MPSPDPGGGLTLPAPAKLNLFLHITGRRADGMHTLQTLFQFLDWGDSLRFLPVSEPLFERDGALPDIPAEADLTLRAARLLAHHCGHTGGVRIAVEKRLPVGGGLGGGSSDAATTLLALNRLWGCGLSRPELADLGAVLGADVPVFIGGSAAWAEGVGERLSPVADLPEPWYLLVWPSGEGVSTREAFGDRSLTRDHPAVTIMDFSQGRCGNDFAPVVERLHPEVARIRHWLDRNAAGPGRLTGSGACLFAECGDRAQAEDLRARVPASWGAEVARGRNRHPLADWAFGADGKE</sequence>
<dbReference type="SUPFAM" id="SSF55060">
    <property type="entry name" value="GHMP Kinase, C-terminal domain"/>
    <property type="match status" value="1"/>
</dbReference>
<dbReference type="Gene3D" id="3.30.230.10">
    <property type="match status" value="1"/>
</dbReference>
<dbReference type="InterPro" id="IPR014721">
    <property type="entry name" value="Ribsml_uS5_D2-typ_fold_subgr"/>
</dbReference>
<comment type="similarity">
    <text evidence="1 10">Belongs to the GHMP kinase family. IspE subfamily.</text>
</comment>
<keyword evidence="7 10" id="KW-0067">ATP-binding</keyword>
<feature type="domain" description="GHMP kinase N-terminal" evidence="11">
    <location>
        <begin position="73"/>
        <end position="149"/>
    </location>
</feature>